<protein>
    <recommendedName>
        <fullName evidence="3">PLAC8 family protein</fullName>
    </recommendedName>
</protein>
<evidence type="ECO:0000313" key="2">
    <source>
        <dbReference type="Proteomes" id="UP000015354"/>
    </source>
</evidence>
<dbReference type="AlphaFoldDB" id="S9UP39"/>
<name>S9UP39_9TRYP</name>
<dbReference type="OrthoDB" id="1045822at2759"/>
<accession>S9UP39</accession>
<evidence type="ECO:0000313" key="1">
    <source>
        <dbReference type="EMBL" id="EPY30529.1"/>
    </source>
</evidence>
<keyword evidence="2" id="KW-1185">Reference proteome</keyword>
<evidence type="ECO:0008006" key="3">
    <source>
        <dbReference type="Google" id="ProtNLM"/>
    </source>
</evidence>
<dbReference type="EMBL" id="ATMH01004021">
    <property type="protein sequence ID" value="EPY30529.1"/>
    <property type="molecule type" value="Genomic_DNA"/>
</dbReference>
<organism evidence="1 2">
    <name type="scientific">Strigomonas culicis</name>
    <dbReference type="NCBI Taxonomy" id="28005"/>
    <lineage>
        <taxon>Eukaryota</taxon>
        <taxon>Discoba</taxon>
        <taxon>Euglenozoa</taxon>
        <taxon>Kinetoplastea</taxon>
        <taxon>Metakinetoplastina</taxon>
        <taxon>Trypanosomatida</taxon>
        <taxon>Trypanosomatidae</taxon>
        <taxon>Strigomonadinae</taxon>
        <taxon>Strigomonas</taxon>
    </lineage>
</organism>
<gene>
    <name evidence="1" type="ORF">STCU_04021</name>
</gene>
<comment type="caution">
    <text evidence="1">The sequence shown here is derived from an EMBL/GenBank/DDBJ whole genome shotgun (WGS) entry which is preliminary data.</text>
</comment>
<proteinExistence type="predicted"/>
<reference evidence="1 2" key="1">
    <citation type="journal article" date="2013" name="PLoS ONE">
        <title>Predicting the Proteins of Angomonas deanei, Strigomonas culicis and Their Respective Endosymbionts Reveals New Aspects of the Trypanosomatidae Family.</title>
        <authorList>
            <person name="Motta M.C."/>
            <person name="Martins A.C."/>
            <person name="de Souza S.S."/>
            <person name="Catta-Preta C.M."/>
            <person name="Silva R."/>
            <person name="Klein C.C."/>
            <person name="de Almeida L.G."/>
            <person name="de Lima Cunha O."/>
            <person name="Ciapina L.P."/>
            <person name="Brocchi M."/>
            <person name="Colabardini A.C."/>
            <person name="de Araujo Lima B."/>
            <person name="Machado C.R."/>
            <person name="de Almeida Soares C.M."/>
            <person name="Probst C.M."/>
            <person name="de Menezes C.B."/>
            <person name="Thompson C.E."/>
            <person name="Bartholomeu D.C."/>
            <person name="Gradia D.F."/>
            <person name="Pavoni D.P."/>
            <person name="Grisard E.C."/>
            <person name="Fantinatti-Garboggini F."/>
            <person name="Marchini F.K."/>
            <person name="Rodrigues-Luiz G.F."/>
            <person name="Wagner G."/>
            <person name="Goldman G.H."/>
            <person name="Fietto J.L."/>
            <person name="Elias M.C."/>
            <person name="Goldman M.H."/>
            <person name="Sagot M.F."/>
            <person name="Pereira M."/>
            <person name="Stoco P.H."/>
            <person name="de Mendonca-Neto R.P."/>
            <person name="Teixeira S.M."/>
            <person name="Maciel T.E."/>
            <person name="de Oliveira Mendes T.A."/>
            <person name="Urmenyi T.P."/>
            <person name="de Souza W."/>
            <person name="Schenkman S."/>
            <person name="de Vasconcelos A.T."/>
        </authorList>
    </citation>
    <scope>NUCLEOTIDE SEQUENCE [LARGE SCALE GENOMIC DNA]</scope>
</reference>
<sequence>MGQKQCAECYQECPFGILGLNQINWGGQAGAFYECWRVSPCCGAPNLYDTMLCLCHWIFMSPCSSCKLYATSLGDQCSIWPHCFCILCCPVGRLFTRYNLRKRSGARGNMIGDCVCIVCCCPCAWCQELRSVNPSGWRIIPECDVPIIYVPGCRFLK</sequence>
<dbReference type="Proteomes" id="UP000015354">
    <property type="component" value="Unassembled WGS sequence"/>
</dbReference>